<evidence type="ECO:0000313" key="1">
    <source>
        <dbReference type="EMBL" id="MEL0606482.1"/>
    </source>
</evidence>
<comment type="caution">
    <text evidence="1">The sequence shown here is derived from an EMBL/GenBank/DDBJ whole genome shotgun (WGS) entry which is preliminary data.</text>
</comment>
<protein>
    <submittedName>
        <fullName evidence="1">FtsX-like permease family protein</fullName>
    </submittedName>
</protein>
<keyword evidence="2" id="KW-1185">Reference proteome</keyword>
<accession>A0ACC6R9X6</accession>
<dbReference type="EMBL" id="JBAKAX010000075">
    <property type="protein sequence ID" value="MEL0606482.1"/>
    <property type="molecule type" value="Genomic_DNA"/>
</dbReference>
<reference evidence="1" key="1">
    <citation type="submission" date="2024-02" db="EMBL/GenBank/DDBJ databases">
        <title>Bacteria isolated from the canopy kelp, Nereocystis luetkeana.</title>
        <authorList>
            <person name="Pfister C.A."/>
            <person name="Younker I.T."/>
            <person name="Light S.H."/>
        </authorList>
    </citation>
    <scope>NUCLEOTIDE SEQUENCE</scope>
    <source>
        <strain evidence="1">TN.2.01</strain>
    </source>
</reference>
<organism evidence="1 2">
    <name type="scientific">Pseudoalteromonas undina</name>
    <dbReference type="NCBI Taxonomy" id="43660"/>
    <lineage>
        <taxon>Bacteria</taxon>
        <taxon>Pseudomonadati</taxon>
        <taxon>Pseudomonadota</taxon>
        <taxon>Gammaproteobacteria</taxon>
        <taxon>Alteromonadales</taxon>
        <taxon>Pseudoalteromonadaceae</taxon>
        <taxon>Pseudoalteromonas</taxon>
    </lineage>
</organism>
<proteinExistence type="predicted"/>
<gene>
    <name evidence="1" type="ORF">V6250_20185</name>
</gene>
<dbReference type="Proteomes" id="UP001374952">
    <property type="component" value="Unassembled WGS sequence"/>
</dbReference>
<evidence type="ECO:0000313" key="2">
    <source>
        <dbReference type="Proteomes" id="UP001374952"/>
    </source>
</evidence>
<feature type="non-terminal residue" evidence="1">
    <location>
        <position position="1"/>
    </location>
</feature>
<sequence>FAIGFVLAIVVLCGALVLISEVQASLGERMQEIVILRTLGAKGQLIKNATLYEFLLLGGFAGVVGALFSDVALLIVQHQMFDLAGKLHP</sequence>
<name>A0ACC6R9X6_9GAMM</name>
<feature type="non-terminal residue" evidence="1">
    <location>
        <position position="89"/>
    </location>
</feature>